<protein>
    <recommendedName>
        <fullName evidence="10">Cytochrome P450</fullName>
    </recommendedName>
</protein>
<dbReference type="EMBL" id="BTGU01000014">
    <property type="protein sequence ID" value="GMN42592.1"/>
    <property type="molecule type" value="Genomic_DNA"/>
</dbReference>
<dbReference type="AlphaFoldDB" id="A0AA88A195"/>
<comment type="cofactor">
    <cofactor evidence="1">
        <name>heme</name>
        <dbReference type="ChEBI" id="CHEBI:30413"/>
    </cofactor>
</comment>
<dbReference type="InterPro" id="IPR001128">
    <property type="entry name" value="Cyt_P450"/>
</dbReference>
<keyword evidence="7" id="KW-0503">Monooxygenase</keyword>
<evidence type="ECO:0000256" key="2">
    <source>
        <dbReference type="ARBA" id="ARBA00010617"/>
    </source>
</evidence>
<keyword evidence="5" id="KW-0560">Oxidoreductase</keyword>
<keyword evidence="6" id="KW-0408">Iron</keyword>
<dbReference type="Proteomes" id="UP001187192">
    <property type="component" value="Unassembled WGS sequence"/>
</dbReference>
<gene>
    <name evidence="8" type="ORF">TIFTF001_011814</name>
</gene>
<dbReference type="GO" id="GO:0016705">
    <property type="term" value="F:oxidoreductase activity, acting on paired donors, with incorporation or reduction of molecular oxygen"/>
    <property type="evidence" value="ECO:0007669"/>
    <property type="project" value="InterPro"/>
</dbReference>
<evidence type="ECO:0000256" key="5">
    <source>
        <dbReference type="ARBA" id="ARBA00023002"/>
    </source>
</evidence>
<proteinExistence type="inferred from homology"/>
<keyword evidence="9" id="KW-1185">Reference proteome</keyword>
<dbReference type="GO" id="GO:0005506">
    <property type="term" value="F:iron ion binding"/>
    <property type="evidence" value="ECO:0007669"/>
    <property type="project" value="InterPro"/>
</dbReference>
<comment type="caution">
    <text evidence="8">The sequence shown here is derived from an EMBL/GenBank/DDBJ whole genome shotgun (WGS) entry which is preliminary data.</text>
</comment>
<keyword evidence="3" id="KW-0349">Heme</keyword>
<comment type="similarity">
    <text evidence="2">Belongs to the cytochrome P450 family.</text>
</comment>
<dbReference type="Pfam" id="PF00067">
    <property type="entry name" value="p450"/>
    <property type="match status" value="1"/>
</dbReference>
<evidence type="ECO:0000313" key="9">
    <source>
        <dbReference type="Proteomes" id="UP001187192"/>
    </source>
</evidence>
<dbReference type="PANTHER" id="PTHR24296">
    <property type="entry name" value="CYTOCHROME P450"/>
    <property type="match status" value="1"/>
</dbReference>
<dbReference type="SUPFAM" id="SSF48264">
    <property type="entry name" value="Cytochrome P450"/>
    <property type="match status" value="1"/>
</dbReference>
<dbReference type="Gramene" id="FCD_00001804-RA">
    <property type="protein sequence ID" value="FCD_00001804-RA:cds"/>
    <property type="gene ID" value="FCD_00001804"/>
</dbReference>
<evidence type="ECO:0008006" key="10">
    <source>
        <dbReference type="Google" id="ProtNLM"/>
    </source>
</evidence>
<name>A0AA88A195_FICCA</name>
<evidence type="ECO:0000256" key="7">
    <source>
        <dbReference type="ARBA" id="ARBA00023033"/>
    </source>
</evidence>
<reference evidence="8" key="1">
    <citation type="submission" date="2023-07" db="EMBL/GenBank/DDBJ databases">
        <title>draft genome sequence of fig (Ficus carica).</title>
        <authorList>
            <person name="Takahashi T."/>
            <person name="Nishimura K."/>
        </authorList>
    </citation>
    <scope>NUCLEOTIDE SEQUENCE</scope>
</reference>
<dbReference type="InterPro" id="IPR036396">
    <property type="entry name" value="Cyt_P450_sf"/>
</dbReference>
<keyword evidence="4" id="KW-0479">Metal-binding</keyword>
<dbReference type="GO" id="GO:0020037">
    <property type="term" value="F:heme binding"/>
    <property type="evidence" value="ECO:0007669"/>
    <property type="project" value="InterPro"/>
</dbReference>
<evidence type="ECO:0000256" key="1">
    <source>
        <dbReference type="ARBA" id="ARBA00001971"/>
    </source>
</evidence>
<evidence type="ECO:0000256" key="6">
    <source>
        <dbReference type="ARBA" id="ARBA00023004"/>
    </source>
</evidence>
<evidence type="ECO:0000313" key="8">
    <source>
        <dbReference type="EMBL" id="GMN42592.1"/>
    </source>
</evidence>
<dbReference type="Gene3D" id="1.10.630.10">
    <property type="entry name" value="Cytochrome P450"/>
    <property type="match status" value="1"/>
</dbReference>
<dbReference type="GO" id="GO:0004497">
    <property type="term" value="F:monooxygenase activity"/>
    <property type="evidence" value="ECO:0007669"/>
    <property type="project" value="UniProtKB-KW"/>
</dbReference>
<evidence type="ECO:0000256" key="3">
    <source>
        <dbReference type="ARBA" id="ARBA00022617"/>
    </source>
</evidence>
<sequence>MFQLSNVRLSKFEVTARTTQGKVVHDLIPFLDHVSKAGIEQGTLLTVGLTWFFWLVATHPSVETKFFEEMKSILLARDIKWYGYLITNDLNIFVNLQAALYETLRLFPPVPYNHKTAAEADILPSGHHVKPTERILLNFFAMGRMEEIWGKDCLEFKPERWISERGTFMHVPSHTNS</sequence>
<evidence type="ECO:0000256" key="4">
    <source>
        <dbReference type="ARBA" id="ARBA00022723"/>
    </source>
</evidence>
<accession>A0AA88A195</accession>
<organism evidence="8 9">
    <name type="scientific">Ficus carica</name>
    <name type="common">Common fig</name>
    <dbReference type="NCBI Taxonomy" id="3494"/>
    <lineage>
        <taxon>Eukaryota</taxon>
        <taxon>Viridiplantae</taxon>
        <taxon>Streptophyta</taxon>
        <taxon>Embryophyta</taxon>
        <taxon>Tracheophyta</taxon>
        <taxon>Spermatophyta</taxon>
        <taxon>Magnoliopsida</taxon>
        <taxon>eudicotyledons</taxon>
        <taxon>Gunneridae</taxon>
        <taxon>Pentapetalae</taxon>
        <taxon>rosids</taxon>
        <taxon>fabids</taxon>
        <taxon>Rosales</taxon>
        <taxon>Moraceae</taxon>
        <taxon>Ficeae</taxon>
        <taxon>Ficus</taxon>
    </lineage>
</organism>